<organism evidence="2 3">
    <name type="scientific">Jeotgalibaca ciconiae</name>
    <dbReference type="NCBI Taxonomy" id="2496265"/>
    <lineage>
        <taxon>Bacteria</taxon>
        <taxon>Bacillati</taxon>
        <taxon>Bacillota</taxon>
        <taxon>Bacilli</taxon>
        <taxon>Lactobacillales</taxon>
        <taxon>Carnobacteriaceae</taxon>
        <taxon>Jeotgalibaca</taxon>
    </lineage>
</organism>
<dbReference type="Proteomes" id="UP000273326">
    <property type="component" value="Chromosome"/>
</dbReference>
<dbReference type="PROSITE" id="PS51108">
    <property type="entry name" value="PTS_EIID"/>
    <property type="match status" value="1"/>
</dbReference>
<sequence length="279" mass="30276">MAEGIEKNTSNKLTKKELMSVYLRHYQLLGCFNYERQMSTGFGWAMTPVIKKLYSNNEEKLKEGFKRHLEFFNCATTTSPFILGISCAMEEQYANSEEGEFEVSSINSVKAALMGPLAGIGDSFFWGTFRVIGVGIGAPLAIQGNILGPLLYFLINVIPSELIRWFGFKAGYKGGSEFLTKISADGTLQKLTEAAKVLGLVVIGAMIAAMVNVNVPAIINLNGAEVNIQETLDSILPKGLPLLLTFGCYGLLQKKISGTWIMFGLLLLGIIGVALGILG</sequence>
<protein>
    <submittedName>
        <fullName evidence="2">PTS system mannose/fructose/sorbose family transporter subunit IID</fullName>
    </submittedName>
</protein>
<dbReference type="Pfam" id="PF03613">
    <property type="entry name" value="EIID-AGA"/>
    <property type="match status" value="1"/>
</dbReference>
<proteinExistence type="predicted"/>
<keyword evidence="1" id="KW-1133">Transmembrane helix</keyword>
<feature type="transmembrane region" description="Helical" evidence="1">
    <location>
        <begin position="259"/>
        <end position="278"/>
    </location>
</feature>
<evidence type="ECO:0000256" key="1">
    <source>
        <dbReference type="SAM" id="Phobius"/>
    </source>
</evidence>
<dbReference type="OrthoDB" id="9795582at2"/>
<feature type="transmembrane region" description="Helical" evidence="1">
    <location>
        <begin position="197"/>
        <end position="215"/>
    </location>
</feature>
<dbReference type="EMBL" id="CP034465">
    <property type="protein sequence ID" value="AZP04880.1"/>
    <property type="molecule type" value="Genomic_DNA"/>
</dbReference>
<evidence type="ECO:0000313" key="2">
    <source>
        <dbReference type="EMBL" id="AZP04880.1"/>
    </source>
</evidence>
<dbReference type="GO" id="GO:0009401">
    <property type="term" value="P:phosphoenolpyruvate-dependent sugar phosphotransferase system"/>
    <property type="evidence" value="ECO:0007669"/>
    <property type="project" value="InterPro"/>
</dbReference>
<dbReference type="KEGG" id="jeh:EJN90_09640"/>
<dbReference type="RefSeq" id="WP_126110715.1">
    <property type="nucleotide sequence ID" value="NZ_CP034465.1"/>
</dbReference>
<keyword evidence="1" id="KW-0812">Transmembrane</keyword>
<dbReference type="PANTHER" id="PTHR32502">
    <property type="entry name" value="N-ACETYLGALACTOSAMINE PERMEASE II COMPONENT-RELATED"/>
    <property type="match status" value="1"/>
</dbReference>
<dbReference type="PANTHER" id="PTHR32502:SF23">
    <property type="entry name" value="TRANSPORT PROTEIN, PTS SYSTEM"/>
    <property type="match status" value="1"/>
</dbReference>
<evidence type="ECO:0000313" key="3">
    <source>
        <dbReference type="Proteomes" id="UP000273326"/>
    </source>
</evidence>
<dbReference type="InterPro" id="IPR050303">
    <property type="entry name" value="GatZ_KbaZ_carbometab"/>
</dbReference>
<name>A0A3S9HBY4_9LACT</name>
<keyword evidence="3" id="KW-1185">Reference proteome</keyword>
<gene>
    <name evidence="2" type="ORF">EJN90_09640</name>
</gene>
<keyword evidence="1" id="KW-0472">Membrane</keyword>
<accession>A0A3S9HBY4</accession>
<reference evidence="3" key="1">
    <citation type="submission" date="2018-12" db="EMBL/GenBank/DDBJ databases">
        <title>Complete genome sequencing of Jeotgalibaca sp. H21T32.</title>
        <authorList>
            <person name="Bae J.-W."/>
            <person name="Lee S.-Y."/>
        </authorList>
    </citation>
    <scope>NUCLEOTIDE SEQUENCE [LARGE SCALE GENOMIC DNA]</scope>
    <source>
        <strain evidence="3">H21T32</strain>
    </source>
</reference>
<dbReference type="InterPro" id="IPR004704">
    <property type="entry name" value="PTS_IID_man"/>
</dbReference>
<dbReference type="GO" id="GO:0005886">
    <property type="term" value="C:plasma membrane"/>
    <property type="evidence" value="ECO:0007669"/>
    <property type="project" value="TreeGrafter"/>
</dbReference>
<dbReference type="AlphaFoldDB" id="A0A3S9HBY4"/>